<evidence type="ECO:0000256" key="4">
    <source>
        <dbReference type="ARBA" id="ARBA00022989"/>
    </source>
</evidence>
<dbReference type="Proteomes" id="UP000315677">
    <property type="component" value="Unassembled WGS sequence"/>
</dbReference>
<keyword evidence="8" id="KW-1185">Reference proteome</keyword>
<feature type="transmembrane region" description="Helical" evidence="6">
    <location>
        <begin position="79"/>
        <end position="106"/>
    </location>
</feature>
<dbReference type="EMBL" id="VFPA01000004">
    <property type="protein sequence ID" value="TQM06099.1"/>
    <property type="molecule type" value="Genomic_DNA"/>
</dbReference>
<dbReference type="GO" id="GO:0022857">
    <property type="term" value="F:transmembrane transporter activity"/>
    <property type="evidence" value="ECO:0007669"/>
    <property type="project" value="InterPro"/>
</dbReference>
<feature type="transmembrane region" description="Helical" evidence="6">
    <location>
        <begin position="256"/>
        <end position="282"/>
    </location>
</feature>
<feature type="transmembrane region" description="Helical" evidence="6">
    <location>
        <begin position="29"/>
        <end position="50"/>
    </location>
</feature>
<evidence type="ECO:0000313" key="7">
    <source>
        <dbReference type="EMBL" id="TQM06099.1"/>
    </source>
</evidence>
<keyword evidence="3 6" id="KW-0812">Transmembrane</keyword>
<dbReference type="AlphaFoldDB" id="A0A543D9T6"/>
<reference evidence="7 8" key="1">
    <citation type="submission" date="2019-06" db="EMBL/GenBank/DDBJ databases">
        <title>Sequencing the genomes of 1000 actinobacteria strains.</title>
        <authorList>
            <person name="Klenk H.-P."/>
        </authorList>
    </citation>
    <scope>NUCLEOTIDE SEQUENCE [LARGE SCALE GENOMIC DNA]</scope>
    <source>
        <strain evidence="7 8">DSM 45301</strain>
    </source>
</reference>
<feature type="transmembrane region" description="Helical" evidence="6">
    <location>
        <begin position="365"/>
        <end position="382"/>
    </location>
</feature>
<organism evidence="7 8">
    <name type="scientific">Pseudonocardia kunmingensis</name>
    <dbReference type="NCBI Taxonomy" id="630975"/>
    <lineage>
        <taxon>Bacteria</taxon>
        <taxon>Bacillati</taxon>
        <taxon>Actinomycetota</taxon>
        <taxon>Actinomycetes</taxon>
        <taxon>Pseudonocardiales</taxon>
        <taxon>Pseudonocardiaceae</taxon>
        <taxon>Pseudonocardia</taxon>
    </lineage>
</organism>
<evidence type="ECO:0000256" key="1">
    <source>
        <dbReference type="ARBA" id="ARBA00004651"/>
    </source>
</evidence>
<dbReference type="PANTHER" id="PTHR42770">
    <property type="entry name" value="AMINO ACID TRANSPORTER-RELATED"/>
    <property type="match status" value="1"/>
</dbReference>
<gene>
    <name evidence="7" type="ORF">FB558_6341</name>
</gene>
<evidence type="ECO:0000256" key="6">
    <source>
        <dbReference type="SAM" id="Phobius"/>
    </source>
</evidence>
<keyword evidence="4 6" id="KW-1133">Transmembrane helix</keyword>
<comment type="subcellular location">
    <subcellularLocation>
        <location evidence="1">Cell membrane</location>
        <topology evidence="1">Multi-pass membrane protein</topology>
    </subcellularLocation>
</comment>
<accession>A0A543D9T6</accession>
<keyword evidence="5 6" id="KW-0472">Membrane</keyword>
<dbReference type="Gene3D" id="1.20.1740.10">
    <property type="entry name" value="Amino acid/polyamine transporter I"/>
    <property type="match status" value="1"/>
</dbReference>
<evidence type="ECO:0000256" key="2">
    <source>
        <dbReference type="ARBA" id="ARBA00022475"/>
    </source>
</evidence>
<feature type="transmembrane region" description="Helical" evidence="6">
    <location>
        <begin position="312"/>
        <end position="329"/>
    </location>
</feature>
<evidence type="ECO:0000313" key="8">
    <source>
        <dbReference type="Proteomes" id="UP000315677"/>
    </source>
</evidence>
<protein>
    <submittedName>
        <fullName evidence="7">Amino acid/polyamine/organocation transporter (APC superfamily)</fullName>
    </submittedName>
</protein>
<dbReference type="InterPro" id="IPR050367">
    <property type="entry name" value="APC_superfamily"/>
</dbReference>
<dbReference type="PANTHER" id="PTHR42770:SF7">
    <property type="entry name" value="MEMBRANE PROTEIN"/>
    <property type="match status" value="1"/>
</dbReference>
<feature type="transmembrane region" description="Helical" evidence="6">
    <location>
        <begin position="112"/>
        <end position="128"/>
    </location>
</feature>
<dbReference type="PIRSF" id="PIRSF006060">
    <property type="entry name" value="AA_transporter"/>
    <property type="match status" value="1"/>
</dbReference>
<name>A0A543D9T6_9PSEU</name>
<dbReference type="Pfam" id="PF13520">
    <property type="entry name" value="AA_permease_2"/>
    <property type="match status" value="1"/>
</dbReference>
<proteinExistence type="predicted"/>
<evidence type="ECO:0000256" key="3">
    <source>
        <dbReference type="ARBA" id="ARBA00022692"/>
    </source>
</evidence>
<feature type="transmembrane region" description="Helical" evidence="6">
    <location>
        <begin position="335"/>
        <end position="353"/>
    </location>
</feature>
<comment type="caution">
    <text evidence="7">The sequence shown here is derived from an EMBL/GenBank/DDBJ whole genome shotgun (WGS) entry which is preliminary data.</text>
</comment>
<dbReference type="GO" id="GO:0005886">
    <property type="term" value="C:plasma membrane"/>
    <property type="evidence" value="ECO:0007669"/>
    <property type="project" value="UniProtKB-SubCell"/>
</dbReference>
<dbReference type="InterPro" id="IPR002293">
    <property type="entry name" value="AA/rel_permease1"/>
</dbReference>
<feature type="transmembrane region" description="Helical" evidence="6">
    <location>
        <begin position="140"/>
        <end position="161"/>
    </location>
</feature>
<sequence>MRRLGFGDAVVLGLGSMLGAGVFASFGPAAAAAGSGLLIALAVVAVVAYCNATASARLAAVYPESGGTYVYGRRRLGPVWGFTAGWGFVVGKTASCAAMALTFGAYAWPANRVPPAVAAVLVLTAVNYRGVAKTAGLTRVLVAATLLALVVVVIAGLGGGAADPANLTGWTGGGVTGIGQAAALLFFSFAGYARIATLGAEVRDPATTIPRAIPVALGVVLVVYAVIAVTALLSVGPDGLAAAAAPLAAVAGSGTLAFLAPVVQVGGAVASAGVLLSLIAGIGRTTLAMARDHELPAVLGAVHPRFRVPHRAELVLGAVVVVIVLVTDVRGAIGFSSFAVLVYYAITNAAAFTLGPDQSPHRGRLRAVTVVGLLGCLGLAFTLPPVTVAIGVVVLAVGVAGRAVLRTTRS</sequence>
<feature type="transmembrane region" description="Helical" evidence="6">
    <location>
        <begin position="212"/>
        <end position="236"/>
    </location>
</feature>
<evidence type="ECO:0000256" key="5">
    <source>
        <dbReference type="ARBA" id="ARBA00023136"/>
    </source>
</evidence>
<keyword evidence="2" id="KW-1003">Cell membrane</keyword>